<keyword evidence="4" id="KW-0862">Zinc</keyword>
<dbReference type="GO" id="GO:0008270">
    <property type="term" value="F:zinc ion binding"/>
    <property type="evidence" value="ECO:0007669"/>
    <property type="project" value="UniProtKB-KW"/>
</dbReference>
<keyword evidence="3 5" id="KW-0863">Zinc-finger</keyword>
<evidence type="ECO:0000256" key="5">
    <source>
        <dbReference type="PROSITE-ProRule" id="PRU00042"/>
    </source>
</evidence>
<evidence type="ECO:0000313" key="8">
    <source>
        <dbReference type="Proteomes" id="UP000693970"/>
    </source>
</evidence>
<gene>
    <name evidence="7" type="ORF">IV203_029414</name>
</gene>
<protein>
    <submittedName>
        <fullName evidence="7">Zinc finger C2H2 type domain containing protein</fullName>
    </submittedName>
</protein>
<dbReference type="OrthoDB" id="9439903at2759"/>
<dbReference type="PANTHER" id="PTHR24408">
    <property type="entry name" value="ZINC FINGER PROTEIN"/>
    <property type="match status" value="1"/>
</dbReference>
<dbReference type="Proteomes" id="UP000693970">
    <property type="component" value="Unassembled WGS sequence"/>
</dbReference>
<dbReference type="AlphaFoldDB" id="A0A9K3LRU2"/>
<dbReference type="PANTHER" id="PTHR24408:SF61">
    <property type="entry name" value="E3 SUMO-PROTEIN LIGASE ZNF451"/>
    <property type="match status" value="1"/>
</dbReference>
<organism evidence="7 8">
    <name type="scientific">Nitzschia inconspicua</name>
    <dbReference type="NCBI Taxonomy" id="303405"/>
    <lineage>
        <taxon>Eukaryota</taxon>
        <taxon>Sar</taxon>
        <taxon>Stramenopiles</taxon>
        <taxon>Ochrophyta</taxon>
        <taxon>Bacillariophyta</taxon>
        <taxon>Bacillariophyceae</taxon>
        <taxon>Bacillariophycidae</taxon>
        <taxon>Bacillariales</taxon>
        <taxon>Bacillariaceae</taxon>
        <taxon>Nitzschia</taxon>
    </lineage>
</organism>
<dbReference type="GO" id="GO:0005634">
    <property type="term" value="C:nucleus"/>
    <property type="evidence" value="ECO:0007669"/>
    <property type="project" value="TreeGrafter"/>
</dbReference>
<sequence length="177" mass="20323">MGRVCADCGQYRSCSCFSRNQWTKGNGWSRCMDCVDGVSYAPSYQCAICSRTFTNQNNLDMHMQVHRSRNVSCPVCGETRFKSGANAVQHVESGFCSGCRGEEHAREQIYRFAQSKKSMSRFMTDAPQLTYGNWNSNNQRVPDFPYQCPDCSKAFRQMSQLLQHQDQKHRQHNLLGY</sequence>
<dbReference type="PROSITE" id="PS50157">
    <property type="entry name" value="ZINC_FINGER_C2H2_2"/>
    <property type="match status" value="2"/>
</dbReference>
<reference evidence="7" key="2">
    <citation type="submission" date="2021-04" db="EMBL/GenBank/DDBJ databases">
        <authorList>
            <person name="Podell S."/>
        </authorList>
    </citation>
    <scope>NUCLEOTIDE SEQUENCE</scope>
    <source>
        <strain evidence="7">Hildebrandi</strain>
    </source>
</reference>
<evidence type="ECO:0000256" key="2">
    <source>
        <dbReference type="ARBA" id="ARBA00022737"/>
    </source>
</evidence>
<dbReference type="Pfam" id="PF00096">
    <property type="entry name" value="zf-C2H2"/>
    <property type="match status" value="2"/>
</dbReference>
<evidence type="ECO:0000259" key="6">
    <source>
        <dbReference type="PROSITE" id="PS50157"/>
    </source>
</evidence>
<dbReference type="InterPro" id="IPR013087">
    <property type="entry name" value="Znf_C2H2_type"/>
</dbReference>
<evidence type="ECO:0000256" key="3">
    <source>
        <dbReference type="ARBA" id="ARBA00022771"/>
    </source>
</evidence>
<proteinExistence type="predicted"/>
<name>A0A9K3LRU2_9STRA</name>
<dbReference type="PROSITE" id="PS00028">
    <property type="entry name" value="ZINC_FINGER_C2H2_1"/>
    <property type="match status" value="2"/>
</dbReference>
<keyword evidence="1" id="KW-0479">Metal-binding</keyword>
<dbReference type="GO" id="GO:0000981">
    <property type="term" value="F:DNA-binding transcription factor activity, RNA polymerase II-specific"/>
    <property type="evidence" value="ECO:0007669"/>
    <property type="project" value="TreeGrafter"/>
</dbReference>
<dbReference type="EMBL" id="JAGRRH010000007">
    <property type="protein sequence ID" value="KAG7366744.1"/>
    <property type="molecule type" value="Genomic_DNA"/>
</dbReference>
<reference evidence="7" key="1">
    <citation type="journal article" date="2021" name="Sci. Rep.">
        <title>Diploid genomic architecture of Nitzschia inconspicua, an elite biomass production diatom.</title>
        <authorList>
            <person name="Oliver A."/>
            <person name="Podell S."/>
            <person name="Pinowska A."/>
            <person name="Traller J.C."/>
            <person name="Smith S.R."/>
            <person name="McClure R."/>
            <person name="Beliaev A."/>
            <person name="Bohutskyi P."/>
            <person name="Hill E.A."/>
            <person name="Rabines A."/>
            <person name="Zheng H."/>
            <person name="Allen L.Z."/>
            <person name="Kuo A."/>
            <person name="Grigoriev I.V."/>
            <person name="Allen A.E."/>
            <person name="Hazlebeck D."/>
            <person name="Allen E.E."/>
        </authorList>
    </citation>
    <scope>NUCLEOTIDE SEQUENCE</scope>
    <source>
        <strain evidence="7">Hildebrandi</strain>
    </source>
</reference>
<feature type="domain" description="C2H2-type" evidence="6">
    <location>
        <begin position="44"/>
        <end position="71"/>
    </location>
</feature>
<evidence type="ECO:0000313" key="7">
    <source>
        <dbReference type="EMBL" id="KAG7366744.1"/>
    </source>
</evidence>
<keyword evidence="2" id="KW-0677">Repeat</keyword>
<evidence type="ECO:0000256" key="1">
    <source>
        <dbReference type="ARBA" id="ARBA00022723"/>
    </source>
</evidence>
<dbReference type="SMART" id="SM00355">
    <property type="entry name" value="ZnF_C2H2"/>
    <property type="match status" value="2"/>
</dbReference>
<dbReference type="FunFam" id="3.30.160.60:FF:000340">
    <property type="entry name" value="zinc finger protein 473 isoform X1"/>
    <property type="match status" value="1"/>
</dbReference>
<evidence type="ECO:0000256" key="4">
    <source>
        <dbReference type="ARBA" id="ARBA00022833"/>
    </source>
</evidence>
<accession>A0A9K3LRU2</accession>
<comment type="caution">
    <text evidence="7">The sequence shown here is derived from an EMBL/GenBank/DDBJ whole genome shotgun (WGS) entry which is preliminary data.</text>
</comment>
<feature type="domain" description="C2H2-type" evidence="6">
    <location>
        <begin position="146"/>
        <end position="174"/>
    </location>
</feature>
<keyword evidence="8" id="KW-1185">Reference proteome</keyword>
<dbReference type="GO" id="GO:0043565">
    <property type="term" value="F:sequence-specific DNA binding"/>
    <property type="evidence" value="ECO:0007669"/>
    <property type="project" value="TreeGrafter"/>
</dbReference>